<evidence type="ECO:0000313" key="7">
    <source>
        <dbReference type="EMBL" id="KAK3581673.1"/>
    </source>
</evidence>
<dbReference type="SUPFAM" id="SSF47459">
    <property type="entry name" value="HLH, helix-loop-helix DNA-binding domain"/>
    <property type="match status" value="1"/>
</dbReference>
<comment type="subcellular location">
    <subcellularLocation>
        <location evidence="1">Nucleus</location>
    </subcellularLocation>
</comment>
<dbReference type="Gene3D" id="4.10.280.10">
    <property type="entry name" value="Helix-loop-helix DNA-binding domain"/>
    <property type="match status" value="1"/>
</dbReference>
<feature type="compositionally biased region" description="Polar residues" evidence="5">
    <location>
        <begin position="229"/>
        <end position="246"/>
    </location>
</feature>
<keyword evidence="3" id="KW-0804">Transcription</keyword>
<dbReference type="PROSITE" id="PS50888">
    <property type="entry name" value="BHLH"/>
    <property type="match status" value="1"/>
</dbReference>
<dbReference type="CDD" id="cd11410">
    <property type="entry name" value="bHLH_O_HES"/>
    <property type="match status" value="1"/>
</dbReference>
<comment type="caution">
    <text evidence="7">The sequence shown here is derived from an EMBL/GenBank/DDBJ whole genome shotgun (WGS) entry which is preliminary data.</text>
</comment>
<gene>
    <name evidence="7" type="ORF">CHS0354_030658</name>
</gene>
<reference evidence="7" key="3">
    <citation type="submission" date="2023-05" db="EMBL/GenBank/DDBJ databases">
        <authorList>
            <person name="Smith C.H."/>
        </authorList>
    </citation>
    <scope>NUCLEOTIDE SEQUENCE</scope>
    <source>
        <strain evidence="7">CHS0354</strain>
        <tissue evidence="7">Mantle</tissue>
    </source>
</reference>
<evidence type="ECO:0000256" key="2">
    <source>
        <dbReference type="ARBA" id="ARBA00023015"/>
    </source>
</evidence>
<dbReference type="InterPro" id="IPR011598">
    <property type="entry name" value="bHLH_dom"/>
</dbReference>
<dbReference type="GO" id="GO:0046983">
    <property type="term" value="F:protein dimerization activity"/>
    <property type="evidence" value="ECO:0007669"/>
    <property type="project" value="InterPro"/>
</dbReference>
<feature type="domain" description="BHLH" evidence="6">
    <location>
        <begin position="15"/>
        <end position="72"/>
    </location>
</feature>
<proteinExistence type="predicted"/>
<sequence length="272" mass="30601">MQELPNSPAMDASALRKIKKPIIEKKRRDRINNSLEQLKSILLENVIKTDTPISRLDKADILEMTVKYIKQLQKRGNTSTKAFEDTVPIAKEYESGYKECKRDTISYFNSANRLRHDMKSRVGIHLSNCVSQVSGELSTPKNPRENSAFHTPIAVPGKYSYLSSLNVNIPASIQFQSTTPRRLDNNATLIKPVPIHPLLKTELPYSPYYPPTGRASSICSTPTEYPLSDQSSGYSSCHNQSFQGGDSSMDRDSLGNSVNNNSLNLDHIWRPW</sequence>
<keyword evidence="4" id="KW-0539">Nucleus</keyword>
<evidence type="ECO:0000256" key="1">
    <source>
        <dbReference type="ARBA" id="ARBA00004123"/>
    </source>
</evidence>
<evidence type="ECO:0000256" key="4">
    <source>
        <dbReference type="ARBA" id="ARBA00023242"/>
    </source>
</evidence>
<accession>A0AAE0RY24</accession>
<dbReference type="InterPro" id="IPR036638">
    <property type="entry name" value="HLH_DNA-bd_sf"/>
</dbReference>
<keyword evidence="8" id="KW-1185">Reference proteome</keyword>
<dbReference type="PANTHER" id="PTHR10985">
    <property type="entry name" value="BASIC HELIX-LOOP-HELIX TRANSCRIPTION FACTOR, HES-RELATED"/>
    <property type="match status" value="1"/>
</dbReference>
<dbReference type="SUPFAM" id="SSF158457">
    <property type="entry name" value="Orange domain-like"/>
    <property type="match status" value="1"/>
</dbReference>
<dbReference type="Proteomes" id="UP001195483">
    <property type="component" value="Unassembled WGS sequence"/>
</dbReference>
<organism evidence="7 8">
    <name type="scientific">Potamilus streckersoni</name>
    <dbReference type="NCBI Taxonomy" id="2493646"/>
    <lineage>
        <taxon>Eukaryota</taxon>
        <taxon>Metazoa</taxon>
        <taxon>Spiralia</taxon>
        <taxon>Lophotrochozoa</taxon>
        <taxon>Mollusca</taxon>
        <taxon>Bivalvia</taxon>
        <taxon>Autobranchia</taxon>
        <taxon>Heteroconchia</taxon>
        <taxon>Palaeoheterodonta</taxon>
        <taxon>Unionida</taxon>
        <taxon>Unionoidea</taxon>
        <taxon>Unionidae</taxon>
        <taxon>Ambleminae</taxon>
        <taxon>Lampsilini</taxon>
        <taxon>Potamilus</taxon>
    </lineage>
</organism>
<feature type="region of interest" description="Disordered" evidence="5">
    <location>
        <begin position="229"/>
        <end position="256"/>
    </location>
</feature>
<evidence type="ECO:0000313" key="8">
    <source>
        <dbReference type="Proteomes" id="UP001195483"/>
    </source>
</evidence>
<dbReference type="InterPro" id="IPR050370">
    <property type="entry name" value="HES_HEY"/>
</dbReference>
<name>A0AAE0RY24_9BIVA</name>
<dbReference type="Pfam" id="PF00010">
    <property type="entry name" value="HLH"/>
    <property type="match status" value="1"/>
</dbReference>
<evidence type="ECO:0000259" key="6">
    <source>
        <dbReference type="PROSITE" id="PS50888"/>
    </source>
</evidence>
<reference evidence="7" key="1">
    <citation type="journal article" date="2021" name="Genome Biol. Evol.">
        <title>A High-Quality Reference Genome for a Parasitic Bivalve with Doubly Uniparental Inheritance (Bivalvia: Unionida).</title>
        <authorList>
            <person name="Smith C.H."/>
        </authorList>
    </citation>
    <scope>NUCLEOTIDE SEQUENCE</scope>
    <source>
        <strain evidence="7">CHS0354</strain>
    </source>
</reference>
<dbReference type="GO" id="GO:0005634">
    <property type="term" value="C:nucleus"/>
    <property type="evidence" value="ECO:0007669"/>
    <property type="project" value="UniProtKB-SubCell"/>
</dbReference>
<dbReference type="EMBL" id="JAEAOA010001821">
    <property type="protein sequence ID" value="KAK3581673.1"/>
    <property type="molecule type" value="Genomic_DNA"/>
</dbReference>
<keyword evidence="2" id="KW-0805">Transcription regulation</keyword>
<dbReference type="SMART" id="SM00353">
    <property type="entry name" value="HLH"/>
    <property type="match status" value="1"/>
</dbReference>
<protein>
    <recommendedName>
        <fullName evidence="6">BHLH domain-containing protein</fullName>
    </recommendedName>
</protein>
<evidence type="ECO:0000256" key="5">
    <source>
        <dbReference type="SAM" id="MobiDB-lite"/>
    </source>
</evidence>
<reference evidence="7" key="2">
    <citation type="journal article" date="2021" name="Genome Biol. Evol.">
        <title>Developing a high-quality reference genome for a parasitic bivalve with doubly uniparental inheritance (Bivalvia: Unionida).</title>
        <authorList>
            <person name="Smith C.H."/>
        </authorList>
    </citation>
    <scope>NUCLEOTIDE SEQUENCE</scope>
    <source>
        <strain evidence="7">CHS0354</strain>
        <tissue evidence="7">Mantle</tissue>
    </source>
</reference>
<evidence type="ECO:0000256" key="3">
    <source>
        <dbReference type="ARBA" id="ARBA00023163"/>
    </source>
</evidence>
<dbReference type="AlphaFoldDB" id="A0AAE0RY24"/>